<dbReference type="Pfam" id="PF25539">
    <property type="entry name" value="Bestrophin_2"/>
    <property type="match status" value="1"/>
</dbReference>
<keyword evidence="11" id="KW-1185">Reference proteome</keyword>
<evidence type="ECO:0000256" key="6">
    <source>
        <dbReference type="ARBA" id="ARBA00023136"/>
    </source>
</evidence>
<reference evidence="10 11" key="2">
    <citation type="submission" date="2024-05" db="EMBL/GenBank/DDBJ databases">
        <authorList>
            <person name="Chen Y."/>
            <person name="Shah S."/>
            <person name="Dougan E. K."/>
            <person name="Thang M."/>
            <person name="Chan C."/>
        </authorList>
    </citation>
    <scope>NUCLEOTIDE SEQUENCE [LARGE SCALE GENOMIC DNA]</scope>
</reference>
<sequence length="513" mass="56828">MIEYEDGFTILFRLRGSVFPFAFLLTVPSLILTAAWCLLMNDIAETSDFVAVMVQEDFNKSQVWSALTASLALLIAFRTRQALQRFWEGTTLMHQMRGEWFDSVSCLISFSRAAKQTKPAEVQQFRHTLVRLASVMHGSALDEICGEGAAGQVCMDITGLDMETLKFLRDCTDVYGFNKVEALQHMIQNLVTYNQQIGVLTIPPPILPRVYQTLSRGFVNLLNAKKIADTRFPFPWAQIILLLILSYSITTPLVVAAIIKQYAWAMLVTFIPVFSVIALNIVCTQLEMPFGSDANDLPLDHFQEDMNRGLLLLIHEMTDHIVSIRPFAQTRHSYLMKCVGREAFQDFAVRSTMSGGMSLEPEDDDDVIANEVEIETKAVQETPRATPCKASPEAKAKEAKEAKDPPPPPPQSLATDAETNRRIIDLLSRQLMELASNTQALESNTLAMQSMATATDDGGIGREGKSGLSDSRQLIRELRQLLTQVQLDSPGSGPVVASSNPLACGRCVCETSP</sequence>
<evidence type="ECO:0000256" key="8">
    <source>
        <dbReference type="SAM" id="Phobius"/>
    </source>
</evidence>
<evidence type="ECO:0000313" key="11">
    <source>
        <dbReference type="Proteomes" id="UP001152797"/>
    </source>
</evidence>
<keyword evidence="6 8" id="KW-0472">Membrane</keyword>
<evidence type="ECO:0000313" key="9">
    <source>
        <dbReference type="EMBL" id="CAI3972514.1"/>
    </source>
</evidence>
<keyword evidence="4 8" id="KW-1133">Transmembrane helix</keyword>
<dbReference type="EMBL" id="CAMXCT020000015">
    <property type="protein sequence ID" value="CAL1125889.1"/>
    <property type="molecule type" value="Genomic_DNA"/>
</dbReference>
<feature type="transmembrane region" description="Helical" evidence="8">
    <location>
        <begin position="21"/>
        <end position="41"/>
    </location>
</feature>
<keyword evidence="5" id="KW-0406">Ion transport</keyword>
<comment type="caution">
    <text evidence="9">The sequence shown here is derived from an EMBL/GenBank/DDBJ whole genome shotgun (WGS) entry which is preliminary data.</text>
</comment>
<evidence type="ECO:0000256" key="4">
    <source>
        <dbReference type="ARBA" id="ARBA00022989"/>
    </source>
</evidence>
<evidence type="ECO:0000313" key="10">
    <source>
        <dbReference type="EMBL" id="CAL4759826.1"/>
    </source>
</evidence>
<feature type="transmembrane region" description="Helical" evidence="8">
    <location>
        <begin position="262"/>
        <end position="282"/>
    </location>
</feature>
<dbReference type="PANTHER" id="PTHR33281:SF20">
    <property type="match status" value="1"/>
</dbReference>
<protein>
    <submittedName>
        <fullName evidence="10">Bestrophin homolog</fullName>
    </submittedName>
</protein>
<feature type="transmembrane region" description="Helical" evidence="8">
    <location>
        <begin position="234"/>
        <end position="256"/>
    </location>
</feature>
<dbReference type="InterPro" id="IPR044669">
    <property type="entry name" value="YneE/VCCN1/2-like"/>
</dbReference>
<name>A0A9P1FD73_9DINO</name>
<dbReference type="EMBL" id="CAMXCT010000015">
    <property type="protein sequence ID" value="CAI3972514.1"/>
    <property type="molecule type" value="Genomic_DNA"/>
</dbReference>
<feature type="transmembrane region" description="Helical" evidence="8">
    <location>
        <begin position="61"/>
        <end position="77"/>
    </location>
</feature>
<evidence type="ECO:0000256" key="1">
    <source>
        <dbReference type="ARBA" id="ARBA00004141"/>
    </source>
</evidence>
<dbReference type="AlphaFoldDB" id="A0A9P1FD73"/>
<organism evidence="9">
    <name type="scientific">Cladocopium goreaui</name>
    <dbReference type="NCBI Taxonomy" id="2562237"/>
    <lineage>
        <taxon>Eukaryota</taxon>
        <taxon>Sar</taxon>
        <taxon>Alveolata</taxon>
        <taxon>Dinophyceae</taxon>
        <taxon>Suessiales</taxon>
        <taxon>Symbiodiniaceae</taxon>
        <taxon>Cladocopium</taxon>
    </lineage>
</organism>
<evidence type="ECO:0000256" key="2">
    <source>
        <dbReference type="ARBA" id="ARBA00022448"/>
    </source>
</evidence>
<keyword evidence="3 8" id="KW-0812">Transmembrane</keyword>
<evidence type="ECO:0000256" key="5">
    <source>
        <dbReference type="ARBA" id="ARBA00023065"/>
    </source>
</evidence>
<gene>
    <name evidence="9" type="ORF">C1SCF055_LOCUS1093</name>
</gene>
<dbReference type="OrthoDB" id="445577at2759"/>
<proteinExistence type="predicted"/>
<feature type="compositionally biased region" description="Basic and acidic residues" evidence="7">
    <location>
        <begin position="392"/>
        <end position="404"/>
    </location>
</feature>
<feature type="region of interest" description="Disordered" evidence="7">
    <location>
        <begin position="376"/>
        <end position="418"/>
    </location>
</feature>
<evidence type="ECO:0000256" key="3">
    <source>
        <dbReference type="ARBA" id="ARBA00022692"/>
    </source>
</evidence>
<accession>A0A9P1FD73</accession>
<keyword evidence="2" id="KW-0813">Transport</keyword>
<dbReference type="GO" id="GO:0016020">
    <property type="term" value="C:membrane"/>
    <property type="evidence" value="ECO:0007669"/>
    <property type="project" value="UniProtKB-SubCell"/>
</dbReference>
<dbReference type="GO" id="GO:0005254">
    <property type="term" value="F:chloride channel activity"/>
    <property type="evidence" value="ECO:0007669"/>
    <property type="project" value="InterPro"/>
</dbReference>
<dbReference type="PANTHER" id="PTHR33281">
    <property type="entry name" value="UPF0187 PROTEIN YNEE"/>
    <property type="match status" value="1"/>
</dbReference>
<comment type="subcellular location">
    <subcellularLocation>
        <location evidence="1">Membrane</location>
        <topology evidence="1">Multi-pass membrane protein</topology>
    </subcellularLocation>
</comment>
<dbReference type="Proteomes" id="UP001152797">
    <property type="component" value="Unassembled WGS sequence"/>
</dbReference>
<evidence type="ECO:0000256" key="7">
    <source>
        <dbReference type="SAM" id="MobiDB-lite"/>
    </source>
</evidence>
<dbReference type="EMBL" id="CAMXCT030000015">
    <property type="protein sequence ID" value="CAL4759826.1"/>
    <property type="molecule type" value="Genomic_DNA"/>
</dbReference>
<reference evidence="9" key="1">
    <citation type="submission" date="2022-10" db="EMBL/GenBank/DDBJ databases">
        <authorList>
            <person name="Chen Y."/>
            <person name="Dougan E. K."/>
            <person name="Chan C."/>
            <person name="Rhodes N."/>
            <person name="Thang M."/>
        </authorList>
    </citation>
    <scope>NUCLEOTIDE SEQUENCE</scope>
</reference>